<dbReference type="GO" id="GO:0003678">
    <property type="term" value="F:DNA helicase activity"/>
    <property type="evidence" value="ECO:0007669"/>
    <property type="project" value="TreeGrafter"/>
</dbReference>
<dbReference type="Proteomes" id="UP000038040">
    <property type="component" value="Unplaced"/>
</dbReference>
<keyword evidence="1" id="KW-0472">Membrane</keyword>
<dbReference type="PANTHER" id="PTHR11472:SF34">
    <property type="entry name" value="REGULATOR OF TELOMERE ELONGATION HELICASE 1"/>
    <property type="match status" value="1"/>
</dbReference>
<reference evidence="4" key="1">
    <citation type="submission" date="2017-02" db="UniProtKB">
        <authorList>
            <consortium name="WormBaseParasite"/>
        </authorList>
    </citation>
    <scope>IDENTIFICATION</scope>
</reference>
<dbReference type="Pfam" id="PF23109">
    <property type="entry name" value="ARCH_RTEL1"/>
    <property type="match status" value="1"/>
</dbReference>
<keyword evidence="1" id="KW-1133">Transmembrane helix</keyword>
<evidence type="ECO:0000256" key="1">
    <source>
        <dbReference type="SAM" id="Phobius"/>
    </source>
</evidence>
<proteinExistence type="predicted"/>
<sequence>LRGAIREAKTVLEMILKDDEEIRTIMDNTDAPFGQLNQEKREIFVEKNDVAMLLSQLQTLENVLDNFKNNITGRSVAKLDGQVYPGTKMIQLLEEAKIRKDFRDRIARLTDKIGQYLTHKTEQEDEAVKGVYLQLFSSFVSTVYADSYDPLKPLFEIKTPQAENAYLHRTAVTFAEKYQVLLQCENMYSLNVRSVIVTSGTLSPLDVFTNNLGITFKIKLENNHIANTSQIIGACIRADKQGTPLCGFKTKTLLYLIKEKKSNGQSVWSEMGRLKKLFEEPKSKSELKIILARYKESIKYDGGAVLFAVCRGKVSEGIDFADNESRGVVVVGIPFAPVNDARVELKKQFLAQSNAGKLSKNVSFLSFKLLLSLFLISLGFCFKLLSSSLLFLFFIAAKK</sequence>
<dbReference type="InterPro" id="IPR006555">
    <property type="entry name" value="ATP-dep_Helicase_C"/>
</dbReference>
<dbReference type="InterPro" id="IPR027417">
    <property type="entry name" value="P-loop_NTPase"/>
</dbReference>
<dbReference type="GO" id="GO:0070182">
    <property type="term" value="F:DNA polymerase binding"/>
    <property type="evidence" value="ECO:0007669"/>
    <property type="project" value="TreeGrafter"/>
</dbReference>
<dbReference type="AlphaFoldDB" id="A0A0N4ULG2"/>
<dbReference type="GO" id="GO:0090657">
    <property type="term" value="P:telomeric loop disassembly"/>
    <property type="evidence" value="ECO:0007669"/>
    <property type="project" value="TreeGrafter"/>
</dbReference>
<dbReference type="InterPro" id="IPR045028">
    <property type="entry name" value="DinG/Rad3-like"/>
</dbReference>
<dbReference type="Gene3D" id="3.40.50.300">
    <property type="entry name" value="P-loop containing nucleotide triphosphate hydrolases"/>
    <property type="match status" value="1"/>
</dbReference>
<dbReference type="Pfam" id="PF13307">
    <property type="entry name" value="Helicase_C_2"/>
    <property type="match status" value="1"/>
</dbReference>
<dbReference type="GO" id="GO:0003676">
    <property type="term" value="F:nucleic acid binding"/>
    <property type="evidence" value="ECO:0007669"/>
    <property type="project" value="InterPro"/>
</dbReference>
<feature type="transmembrane region" description="Helical" evidence="1">
    <location>
        <begin position="369"/>
        <end position="397"/>
    </location>
</feature>
<keyword evidence="1" id="KW-0812">Transmembrane</keyword>
<dbReference type="InterPro" id="IPR057498">
    <property type="entry name" value="Rtel1_ARCH"/>
</dbReference>
<dbReference type="GO" id="GO:0005634">
    <property type="term" value="C:nucleus"/>
    <property type="evidence" value="ECO:0007669"/>
    <property type="project" value="TreeGrafter"/>
</dbReference>
<evidence type="ECO:0000259" key="2">
    <source>
        <dbReference type="SMART" id="SM00491"/>
    </source>
</evidence>
<evidence type="ECO:0000313" key="3">
    <source>
        <dbReference type="Proteomes" id="UP000038040"/>
    </source>
</evidence>
<dbReference type="GO" id="GO:0010569">
    <property type="term" value="P:regulation of double-strand break repair via homologous recombination"/>
    <property type="evidence" value="ECO:0007669"/>
    <property type="project" value="TreeGrafter"/>
</dbReference>
<dbReference type="SMART" id="SM00491">
    <property type="entry name" value="HELICc2"/>
    <property type="match status" value="1"/>
</dbReference>
<dbReference type="GO" id="GO:0005524">
    <property type="term" value="F:ATP binding"/>
    <property type="evidence" value="ECO:0007669"/>
    <property type="project" value="InterPro"/>
</dbReference>
<evidence type="ECO:0000313" key="4">
    <source>
        <dbReference type="WBParaSite" id="DME_0000863601-mRNA-1"/>
    </source>
</evidence>
<dbReference type="GO" id="GO:0016818">
    <property type="term" value="F:hydrolase activity, acting on acid anhydrides, in phosphorus-containing anhydrides"/>
    <property type="evidence" value="ECO:0007669"/>
    <property type="project" value="InterPro"/>
</dbReference>
<accession>A0A0N4ULG2</accession>
<feature type="domain" description="ATP-dependent helicase C-terminal" evidence="2">
    <location>
        <begin position="253"/>
        <end position="366"/>
    </location>
</feature>
<protein>
    <submittedName>
        <fullName evidence="4">HELICc2 domain-containing protein</fullName>
    </submittedName>
</protein>
<name>A0A0N4ULG2_DRAME</name>
<dbReference type="WBParaSite" id="DME_0000863601-mRNA-1">
    <property type="protein sequence ID" value="DME_0000863601-mRNA-1"/>
    <property type="gene ID" value="DME_0000863601"/>
</dbReference>
<organism evidence="3 4">
    <name type="scientific">Dracunculus medinensis</name>
    <name type="common">Guinea worm</name>
    <dbReference type="NCBI Taxonomy" id="318479"/>
    <lineage>
        <taxon>Eukaryota</taxon>
        <taxon>Metazoa</taxon>
        <taxon>Ecdysozoa</taxon>
        <taxon>Nematoda</taxon>
        <taxon>Chromadorea</taxon>
        <taxon>Rhabditida</taxon>
        <taxon>Spirurina</taxon>
        <taxon>Dracunculoidea</taxon>
        <taxon>Dracunculidae</taxon>
        <taxon>Dracunculus</taxon>
    </lineage>
</organism>
<dbReference type="GO" id="GO:1904430">
    <property type="term" value="P:negative regulation of t-circle formation"/>
    <property type="evidence" value="ECO:0007669"/>
    <property type="project" value="TreeGrafter"/>
</dbReference>
<dbReference type="GO" id="GO:0045910">
    <property type="term" value="P:negative regulation of DNA recombination"/>
    <property type="evidence" value="ECO:0007669"/>
    <property type="project" value="TreeGrafter"/>
</dbReference>
<dbReference type="PANTHER" id="PTHR11472">
    <property type="entry name" value="DNA REPAIR DEAD HELICASE RAD3/XP-D SUBFAMILY MEMBER"/>
    <property type="match status" value="1"/>
</dbReference>